<dbReference type="AlphaFoldDB" id="A0A5J4X997"/>
<evidence type="ECO:0000256" key="1">
    <source>
        <dbReference type="SAM" id="Coils"/>
    </source>
</evidence>
<feature type="coiled-coil region" evidence="1">
    <location>
        <begin position="164"/>
        <end position="198"/>
    </location>
</feature>
<feature type="region of interest" description="Disordered" evidence="2">
    <location>
        <begin position="250"/>
        <end position="300"/>
    </location>
</feature>
<accession>A0A5J4X997</accession>
<proteinExistence type="predicted"/>
<feature type="region of interest" description="Disordered" evidence="2">
    <location>
        <begin position="1"/>
        <end position="59"/>
    </location>
</feature>
<organism evidence="3 4">
    <name type="scientific">Streblomastix strix</name>
    <dbReference type="NCBI Taxonomy" id="222440"/>
    <lineage>
        <taxon>Eukaryota</taxon>
        <taxon>Metamonada</taxon>
        <taxon>Preaxostyla</taxon>
        <taxon>Oxymonadida</taxon>
        <taxon>Streblomastigidae</taxon>
        <taxon>Streblomastix</taxon>
    </lineage>
</organism>
<gene>
    <name evidence="3" type="ORF">EZS28_001324</name>
</gene>
<keyword evidence="1" id="KW-0175">Coiled coil</keyword>
<evidence type="ECO:0000313" key="3">
    <source>
        <dbReference type="EMBL" id="KAA6403155.1"/>
    </source>
</evidence>
<evidence type="ECO:0000256" key="2">
    <source>
        <dbReference type="SAM" id="MobiDB-lite"/>
    </source>
</evidence>
<evidence type="ECO:0000313" key="4">
    <source>
        <dbReference type="Proteomes" id="UP000324800"/>
    </source>
</evidence>
<feature type="coiled-coil region" evidence="1">
    <location>
        <begin position="65"/>
        <end position="92"/>
    </location>
</feature>
<feature type="compositionally biased region" description="Polar residues" evidence="2">
    <location>
        <begin position="23"/>
        <end position="59"/>
    </location>
</feature>
<protein>
    <submittedName>
        <fullName evidence="3">Uncharacterized protein</fullName>
    </submittedName>
</protein>
<feature type="compositionally biased region" description="Polar residues" evidence="2">
    <location>
        <begin position="260"/>
        <end position="275"/>
    </location>
</feature>
<reference evidence="3 4" key="1">
    <citation type="submission" date="2019-03" db="EMBL/GenBank/DDBJ databases">
        <title>Single cell metagenomics reveals metabolic interactions within the superorganism composed of flagellate Streblomastix strix and complex community of Bacteroidetes bacteria on its surface.</title>
        <authorList>
            <person name="Treitli S.C."/>
            <person name="Kolisko M."/>
            <person name="Husnik F."/>
            <person name="Keeling P."/>
            <person name="Hampl V."/>
        </authorList>
    </citation>
    <scope>NUCLEOTIDE SEQUENCE [LARGE SCALE GENOMIC DNA]</scope>
    <source>
        <strain evidence="3">ST1C</strain>
    </source>
</reference>
<dbReference type="EMBL" id="SNRW01000133">
    <property type="protein sequence ID" value="KAA6403155.1"/>
    <property type="molecule type" value="Genomic_DNA"/>
</dbReference>
<dbReference type="Proteomes" id="UP000324800">
    <property type="component" value="Unassembled WGS sequence"/>
</dbReference>
<comment type="caution">
    <text evidence="3">The sequence shown here is derived from an EMBL/GenBank/DDBJ whole genome shotgun (WGS) entry which is preliminary data.</text>
</comment>
<feature type="non-terminal residue" evidence="3">
    <location>
        <position position="300"/>
    </location>
</feature>
<sequence>MDPLERHKSRYKENNSPPHHLNSHQNTLATPIRNTSKNPTFTQTQPINHNRQGSPSKSYFSVYDRSTMKQEVKEIQRNVRELILRINQADLRDLQLSRLVKSQSMIGRNMKDNTKQQYIPDEEQGEVFIYQQPGLSSRDINLKGLIQKVDDIDAQITDIQSIRQEEQEAMKQKEIERMRKLLEDLDREKLQTQQFEEIKKRVSDDELIERKDTKQLKYLIYEIMRILGIDVSKKGKQGVNYTNTSDTDRVILSEKRNETSRSGSASSQRTQQVQFHTKAPWTSEIEQVTHQLNDKNKQDK</sequence>
<name>A0A5J4X997_9EUKA</name>
<feature type="compositionally biased region" description="Basic and acidic residues" evidence="2">
    <location>
        <begin position="250"/>
        <end position="259"/>
    </location>
</feature>